<dbReference type="InterPro" id="IPR001368">
    <property type="entry name" value="TNFR/NGFR_Cys_rich_reg"/>
</dbReference>
<proteinExistence type="predicted"/>
<evidence type="ECO:0000256" key="2">
    <source>
        <dbReference type="ARBA" id="ARBA00022729"/>
    </source>
</evidence>
<dbReference type="GO" id="GO:0007165">
    <property type="term" value="P:signal transduction"/>
    <property type="evidence" value="ECO:0007669"/>
    <property type="project" value="InterPro"/>
</dbReference>
<feature type="signal peptide" evidence="8">
    <location>
        <begin position="1"/>
        <end position="16"/>
    </location>
</feature>
<dbReference type="SMART" id="SM00208">
    <property type="entry name" value="TNFR"/>
    <property type="match status" value="1"/>
</dbReference>
<sequence length="394" mass="44312">MWFYVLVLTVACLASAQICTQSMLQKNPDMECTQCPPGYSKKGAKCTECQTGTFSKITNVLSNCLRCRSCDTAGNQLMVNPCKSTNDTECGCKKGYYPITSGSDLRCKSCSSCTNCSECSTCSDTEKCDLCKSDYDKGEEMKCTLCQTKECSRYTVCTTPCPVTSPTINKKLVTTSPNPSISHLPPDNYHVLTMIIVVALVIILLISSLLVLTKNAWRGLCRCLIPDKNLFLPTRDTPGNGQQNSPPTLMINKMEGIPVMPLFYSPTKTEHLVTPLLPNREPRIHRQETYGELWPATVLYAIMKEVPLRRWKEFLRLLSMSDRQLERVELEPGLSSMERQYQMLRLWSQGPAARMEDVYSALRYMDLGGCAQQLQESLVQLQHRSQEPQQMTLP</sequence>
<dbReference type="Gene3D" id="2.10.50.10">
    <property type="entry name" value="Tumor Necrosis Factor Receptor, subunit A, domain 2"/>
    <property type="match status" value="1"/>
</dbReference>
<dbReference type="InterPro" id="IPR022329">
    <property type="entry name" value="TNFR_25"/>
</dbReference>
<evidence type="ECO:0000256" key="7">
    <source>
        <dbReference type="SAM" id="Phobius"/>
    </source>
</evidence>
<feature type="disulfide bond" evidence="6">
    <location>
        <begin position="49"/>
        <end position="64"/>
    </location>
</feature>
<feature type="repeat" description="TNFR-Cys" evidence="6">
    <location>
        <begin position="48"/>
        <end position="90"/>
    </location>
</feature>
<dbReference type="SUPFAM" id="SSF47986">
    <property type="entry name" value="DEATH domain"/>
    <property type="match status" value="1"/>
</dbReference>
<keyword evidence="12" id="KW-1185">Reference proteome</keyword>
<name>A0AAY5KDR6_ESOLU</name>
<feature type="domain" description="TNFR-Cys" evidence="10">
    <location>
        <begin position="48"/>
        <end position="90"/>
    </location>
</feature>
<evidence type="ECO:0000259" key="9">
    <source>
        <dbReference type="PROSITE" id="PS50017"/>
    </source>
</evidence>
<comment type="caution">
    <text evidence="6">Lacks conserved residue(s) required for the propagation of feature annotation.</text>
</comment>
<evidence type="ECO:0000256" key="1">
    <source>
        <dbReference type="ARBA" id="ARBA00022703"/>
    </source>
</evidence>
<keyword evidence="7" id="KW-1133">Transmembrane helix</keyword>
<feature type="domain" description="Death" evidence="9">
    <location>
        <begin position="296"/>
        <end position="378"/>
    </location>
</feature>
<organism evidence="11 12">
    <name type="scientific">Esox lucius</name>
    <name type="common">Northern pike</name>
    <dbReference type="NCBI Taxonomy" id="8010"/>
    <lineage>
        <taxon>Eukaryota</taxon>
        <taxon>Metazoa</taxon>
        <taxon>Chordata</taxon>
        <taxon>Craniata</taxon>
        <taxon>Vertebrata</taxon>
        <taxon>Euteleostomi</taxon>
        <taxon>Actinopterygii</taxon>
        <taxon>Neopterygii</taxon>
        <taxon>Teleostei</taxon>
        <taxon>Protacanthopterygii</taxon>
        <taxon>Esociformes</taxon>
        <taxon>Esocidae</taxon>
        <taxon>Esox</taxon>
    </lineage>
</organism>
<protein>
    <recommendedName>
        <fullName evidence="13">Tumor necrosis factor receptor superfamily member 1A-like</fullName>
    </recommendedName>
</protein>
<keyword evidence="5" id="KW-0325">Glycoprotein</keyword>
<dbReference type="PANTHER" id="PTHR47220:SF1">
    <property type="entry name" value="TUMOR NECROSIS FACTOR RECEPTOR SUPERFAMILY MEMBER 25"/>
    <property type="match status" value="1"/>
</dbReference>
<dbReference type="PROSITE" id="PS50017">
    <property type="entry name" value="DEATH_DOMAIN"/>
    <property type="match status" value="1"/>
</dbReference>
<reference evidence="11" key="2">
    <citation type="submission" date="2025-08" db="UniProtKB">
        <authorList>
            <consortium name="Ensembl"/>
        </authorList>
    </citation>
    <scope>IDENTIFICATION</scope>
</reference>
<dbReference type="Ensembl" id="ENSELUT00000108596.1">
    <property type="protein sequence ID" value="ENSELUP00000086385.1"/>
    <property type="gene ID" value="ENSELUG00000038348.1"/>
</dbReference>
<dbReference type="Pfam" id="PF00020">
    <property type="entry name" value="TNFR_c6"/>
    <property type="match status" value="1"/>
</dbReference>
<keyword evidence="3" id="KW-0677">Repeat</keyword>
<dbReference type="PANTHER" id="PTHR47220">
    <property type="entry name" value="TUMOR NECROSIS FACTOR RECEPTOR SUPERFAMILY MEMBER 25"/>
    <property type="match status" value="1"/>
</dbReference>
<evidence type="ECO:0000259" key="10">
    <source>
        <dbReference type="PROSITE" id="PS50050"/>
    </source>
</evidence>
<keyword evidence="4 6" id="KW-1015">Disulfide bond</keyword>
<evidence type="ECO:0000313" key="12">
    <source>
        <dbReference type="Proteomes" id="UP000265140"/>
    </source>
</evidence>
<dbReference type="AlphaFoldDB" id="A0AAY5KDR6"/>
<dbReference type="InterPro" id="IPR000488">
    <property type="entry name" value="Death_dom"/>
</dbReference>
<dbReference type="SUPFAM" id="SSF57586">
    <property type="entry name" value="TNF receptor-like"/>
    <property type="match status" value="2"/>
</dbReference>
<dbReference type="InterPro" id="IPR011029">
    <property type="entry name" value="DEATH-like_dom_sf"/>
</dbReference>
<accession>A0AAY5KDR6</accession>
<evidence type="ECO:0000256" key="5">
    <source>
        <dbReference type="ARBA" id="ARBA00023180"/>
    </source>
</evidence>
<dbReference type="Gene3D" id="1.10.533.10">
    <property type="entry name" value="Death Domain, Fas"/>
    <property type="match status" value="1"/>
</dbReference>
<evidence type="ECO:0000256" key="6">
    <source>
        <dbReference type="PROSITE-ProRule" id="PRU00206"/>
    </source>
</evidence>
<evidence type="ECO:0000256" key="8">
    <source>
        <dbReference type="SAM" id="SignalP"/>
    </source>
</evidence>
<dbReference type="PROSITE" id="PS50050">
    <property type="entry name" value="TNFR_NGFR_2"/>
    <property type="match status" value="1"/>
</dbReference>
<keyword evidence="7" id="KW-0472">Membrane</keyword>
<dbReference type="GO" id="GO:0006915">
    <property type="term" value="P:apoptotic process"/>
    <property type="evidence" value="ECO:0007669"/>
    <property type="project" value="UniProtKB-KW"/>
</dbReference>
<evidence type="ECO:0000256" key="4">
    <source>
        <dbReference type="ARBA" id="ARBA00023157"/>
    </source>
</evidence>
<keyword evidence="7" id="KW-0812">Transmembrane</keyword>
<evidence type="ECO:0000256" key="3">
    <source>
        <dbReference type="ARBA" id="ARBA00022737"/>
    </source>
</evidence>
<dbReference type="GO" id="GO:0005886">
    <property type="term" value="C:plasma membrane"/>
    <property type="evidence" value="ECO:0007669"/>
    <property type="project" value="TreeGrafter"/>
</dbReference>
<dbReference type="Proteomes" id="UP000265140">
    <property type="component" value="Chromosome 12"/>
</dbReference>
<dbReference type="SMART" id="SM00005">
    <property type="entry name" value="DEATH"/>
    <property type="match status" value="1"/>
</dbReference>
<feature type="transmembrane region" description="Helical" evidence="7">
    <location>
        <begin position="189"/>
        <end position="212"/>
    </location>
</feature>
<evidence type="ECO:0008006" key="13">
    <source>
        <dbReference type="Google" id="ProtNLM"/>
    </source>
</evidence>
<keyword evidence="2 8" id="KW-0732">Signal</keyword>
<feature type="chain" id="PRO_5044217085" description="Tumor necrosis factor receptor superfamily member 1A-like" evidence="8">
    <location>
        <begin position="17"/>
        <end position="394"/>
    </location>
</feature>
<evidence type="ECO:0000313" key="11">
    <source>
        <dbReference type="Ensembl" id="ENSELUP00000086385.1"/>
    </source>
</evidence>
<dbReference type="GeneTree" id="ENSGT00940000159540"/>
<keyword evidence="1" id="KW-0053">Apoptosis</keyword>
<reference evidence="11 12" key="1">
    <citation type="submission" date="2020-02" db="EMBL/GenBank/DDBJ databases">
        <title>Esox lucius (northern pike) genome, fEsoLuc1, primary haplotype.</title>
        <authorList>
            <person name="Myers G."/>
            <person name="Karagic N."/>
            <person name="Meyer A."/>
            <person name="Pippel M."/>
            <person name="Reichard M."/>
            <person name="Winkler S."/>
            <person name="Tracey A."/>
            <person name="Sims Y."/>
            <person name="Howe K."/>
            <person name="Rhie A."/>
            <person name="Formenti G."/>
            <person name="Durbin R."/>
            <person name="Fedrigo O."/>
            <person name="Jarvis E.D."/>
        </authorList>
    </citation>
    <scope>NUCLEOTIDE SEQUENCE [LARGE SCALE GENOMIC DNA]</scope>
</reference>
<reference evidence="11" key="3">
    <citation type="submission" date="2025-09" db="UniProtKB">
        <authorList>
            <consortium name="Ensembl"/>
        </authorList>
    </citation>
    <scope>IDENTIFICATION</scope>
</reference>
<dbReference type="Pfam" id="PF00531">
    <property type="entry name" value="Death"/>
    <property type="match status" value="1"/>
</dbReference>